<feature type="transmembrane region" description="Helical" evidence="1">
    <location>
        <begin position="89"/>
        <end position="107"/>
    </location>
</feature>
<organism evidence="2">
    <name type="scientific">marine metagenome</name>
    <dbReference type="NCBI Taxonomy" id="408172"/>
    <lineage>
        <taxon>unclassified sequences</taxon>
        <taxon>metagenomes</taxon>
        <taxon>ecological metagenomes</taxon>
    </lineage>
</organism>
<proteinExistence type="predicted"/>
<evidence type="ECO:0000256" key="1">
    <source>
        <dbReference type="SAM" id="Phobius"/>
    </source>
</evidence>
<reference evidence="2" key="1">
    <citation type="submission" date="2018-05" db="EMBL/GenBank/DDBJ databases">
        <authorList>
            <person name="Lanie J.A."/>
            <person name="Ng W.-L."/>
            <person name="Kazmierczak K.M."/>
            <person name="Andrzejewski T.M."/>
            <person name="Davidsen T.M."/>
            <person name="Wayne K.J."/>
            <person name="Tettelin H."/>
            <person name="Glass J.I."/>
            <person name="Rusch D."/>
            <person name="Podicherti R."/>
            <person name="Tsui H.-C.T."/>
            <person name="Winkler M.E."/>
        </authorList>
    </citation>
    <scope>NUCLEOTIDE SEQUENCE</scope>
</reference>
<accession>A0A382A0B3</accession>
<gene>
    <name evidence="2" type="ORF">METZ01_LOCUS147810</name>
</gene>
<dbReference type="AlphaFoldDB" id="A0A382A0B3"/>
<keyword evidence="1" id="KW-0812">Transmembrane</keyword>
<dbReference type="EMBL" id="UINC01023393">
    <property type="protein sequence ID" value="SVA94956.1"/>
    <property type="molecule type" value="Genomic_DNA"/>
</dbReference>
<sequence length="158" mass="18527">MWLFMIICYIMMVSNFMIILVTGLMGYFKFTVWGVTHAPFAIFAIIVFIFTETLVMFFFVATGKSIKQMIQDRHRYSEYRERIKNVRKWVFPQIILTITLIGVVFIYGGVIDNNLASSWLHGPLFIIAFLQHTWSLVIKNRSFREQVNVAAEISKKLE</sequence>
<protein>
    <submittedName>
        <fullName evidence="2">Uncharacterized protein</fullName>
    </submittedName>
</protein>
<feature type="transmembrane region" description="Helical" evidence="1">
    <location>
        <begin position="7"/>
        <end position="28"/>
    </location>
</feature>
<keyword evidence="1" id="KW-1133">Transmembrane helix</keyword>
<name>A0A382A0B3_9ZZZZ</name>
<feature type="transmembrane region" description="Helical" evidence="1">
    <location>
        <begin position="40"/>
        <end position="61"/>
    </location>
</feature>
<keyword evidence="1" id="KW-0472">Membrane</keyword>
<evidence type="ECO:0000313" key="2">
    <source>
        <dbReference type="EMBL" id="SVA94956.1"/>
    </source>
</evidence>
<feature type="transmembrane region" description="Helical" evidence="1">
    <location>
        <begin position="119"/>
        <end position="138"/>
    </location>
</feature>